<proteinExistence type="predicted"/>
<feature type="domain" description="RsdA/BaiN/AoA(So)-like Rossmann fold-like" evidence="5">
    <location>
        <begin position="5"/>
        <end position="407"/>
    </location>
</feature>
<gene>
    <name evidence="7" type="ORF">GSUB_06250</name>
</gene>
<accession>A0A0B5FFX6</accession>
<keyword evidence="4" id="KW-0812">Transmembrane</keyword>
<dbReference type="PANTHER" id="PTHR42887">
    <property type="entry name" value="OS12G0638800 PROTEIN"/>
    <property type="match status" value="1"/>
</dbReference>
<comment type="cofactor">
    <cofactor evidence="1">
        <name>FAD</name>
        <dbReference type="ChEBI" id="CHEBI:57692"/>
    </cofactor>
</comment>
<feature type="transmembrane region" description="Helical" evidence="4">
    <location>
        <begin position="6"/>
        <end position="32"/>
    </location>
</feature>
<sequence length="415" mass="45489">MHTYDVIVVGGGPAGMFAAGFAALEGASVLLLEKNKRCGAKLLITGKGRCNVTCSEENPRKFIEHLNPDGRPFLTALFAFGPSDVVDFFEQRGLSMAVERGGRVFPEKGGAAEVLALLERFITEAGVTVLTDCQVNELKLSNDQISRISTSRGLFEAESLILATGGLSYRETGCTGDGYRWADQTGHHLVKPEASLVSVKLAENWTGELCDFNLRHVQISVLLDGKKIDQRFGEAFFTRNGISGPIILDMSSAIRKALKSGKITLQLDLKPAVDTETFDRRLQRELEKNNNRDFGNSLAGLLPRDMIPVFIRLSGIDPTQKCHSVTRQERLKLLNLFKQLELNVTGCGGFKRAIITEGGVSLKDIDMRSMQSKKIRNLYFAGEMIDLDGPTGGFNLQICWSSGYLAGINAARHSK</sequence>
<dbReference type="Pfam" id="PF03486">
    <property type="entry name" value="HI0933_like"/>
    <property type="match status" value="1"/>
</dbReference>
<dbReference type="Gene3D" id="3.50.50.60">
    <property type="entry name" value="FAD/NAD(P)-binding domain"/>
    <property type="match status" value="1"/>
</dbReference>
<dbReference type="SUPFAM" id="SSF160996">
    <property type="entry name" value="HI0933 insert domain-like"/>
    <property type="match status" value="1"/>
</dbReference>
<dbReference type="InterPro" id="IPR023166">
    <property type="entry name" value="BaiN-like_dom_sf"/>
</dbReference>
<name>A0A0B5FFX6_9BACT</name>
<evidence type="ECO:0000259" key="5">
    <source>
        <dbReference type="Pfam" id="PF03486"/>
    </source>
</evidence>
<evidence type="ECO:0000256" key="2">
    <source>
        <dbReference type="ARBA" id="ARBA00022630"/>
    </source>
</evidence>
<evidence type="ECO:0000256" key="4">
    <source>
        <dbReference type="SAM" id="Phobius"/>
    </source>
</evidence>
<dbReference type="PRINTS" id="PR00411">
    <property type="entry name" value="PNDRDTASEI"/>
</dbReference>
<dbReference type="InterPro" id="IPR036188">
    <property type="entry name" value="FAD/NAD-bd_sf"/>
</dbReference>
<evidence type="ECO:0000256" key="3">
    <source>
        <dbReference type="ARBA" id="ARBA00022827"/>
    </source>
</evidence>
<dbReference type="HOGENOM" id="CLU_025174_3_1_7"/>
<protein>
    <recommendedName>
        <fullName evidence="9">FAD-dependent oxidoreductase</fullName>
    </recommendedName>
</protein>
<dbReference type="PANTHER" id="PTHR42887:SF2">
    <property type="entry name" value="OS12G0638800 PROTEIN"/>
    <property type="match status" value="1"/>
</dbReference>
<dbReference type="NCBIfam" id="TIGR00275">
    <property type="entry name" value="aminoacetone oxidase family FAD-binding enzyme"/>
    <property type="match status" value="1"/>
</dbReference>
<evidence type="ECO:0000259" key="6">
    <source>
        <dbReference type="Pfam" id="PF22780"/>
    </source>
</evidence>
<evidence type="ECO:0008006" key="9">
    <source>
        <dbReference type="Google" id="ProtNLM"/>
    </source>
</evidence>
<dbReference type="EMBL" id="CP010311">
    <property type="protein sequence ID" value="AJF06233.1"/>
    <property type="molecule type" value="Genomic_DNA"/>
</dbReference>
<dbReference type="InterPro" id="IPR004792">
    <property type="entry name" value="BaiN-like"/>
</dbReference>
<dbReference type="AlphaFoldDB" id="A0A0B5FFX6"/>
<dbReference type="RefSeq" id="WP_040199782.1">
    <property type="nucleotide sequence ID" value="NZ_CP010311.1"/>
</dbReference>
<keyword evidence="8" id="KW-1185">Reference proteome</keyword>
<evidence type="ECO:0000313" key="7">
    <source>
        <dbReference type="EMBL" id="AJF06233.1"/>
    </source>
</evidence>
<evidence type="ECO:0000313" key="8">
    <source>
        <dbReference type="Proteomes" id="UP000035036"/>
    </source>
</evidence>
<feature type="domain" description="RsdA/BaiN/AoA(So)-like insert" evidence="6">
    <location>
        <begin position="194"/>
        <end position="355"/>
    </location>
</feature>
<dbReference type="SUPFAM" id="SSF51905">
    <property type="entry name" value="FAD/NAD(P)-binding domain"/>
    <property type="match status" value="1"/>
</dbReference>
<dbReference type="KEGG" id="gsb:GSUB_06250"/>
<keyword evidence="2" id="KW-0285">Flavoprotein</keyword>
<dbReference type="Pfam" id="PF22780">
    <property type="entry name" value="HI0933_like_1st"/>
    <property type="match status" value="1"/>
</dbReference>
<evidence type="ECO:0000256" key="1">
    <source>
        <dbReference type="ARBA" id="ARBA00001974"/>
    </source>
</evidence>
<reference evidence="7 8" key="1">
    <citation type="journal article" date="2015" name="Genome Announc.">
        <title>Genomes of Geoalkalibacter ferrihydriticus Z-0531T and Geoalkalibacter subterraneus Red1T, Two Haloalkaliphilic Metal-Reducing Deltaproteobacteria.</title>
        <authorList>
            <person name="Badalamenti J.P."/>
            <person name="Krajmalnik-Brown R."/>
            <person name="Torres C.I."/>
            <person name="Bond D.R."/>
        </authorList>
    </citation>
    <scope>NUCLEOTIDE SEQUENCE [LARGE SCALE GENOMIC DNA]</scope>
    <source>
        <strain evidence="7 8">Red1</strain>
    </source>
</reference>
<dbReference type="InterPro" id="IPR055178">
    <property type="entry name" value="RsdA/BaiN/AoA(So)-like_dom"/>
</dbReference>
<keyword evidence="3" id="KW-0274">FAD</keyword>
<dbReference type="Gene3D" id="1.10.8.260">
    <property type="entry name" value="HI0933 insert domain-like"/>
    <property type="match status" value="1"/>
</dbReference>
<dbReference type="Gene3D" id="2.40.30.10">
    <property type="entry name" value="Translation factors"/>
    <property type="match status" value="1"/>
</dbReference>
<dbReference type="Proteomes" id="UP000035036">
    <property type="component" value="Chromosome"/>
</dbReference>
<organism evidence="7 8">
    <name type="scientific">Geoalkalibacter subterraneus</name>
    <dbReference type="NCBI Taxonomy" id="483547"/>
    <lineage>
        <taxon>Bacteria</taxon>
        <taxon>Pseudomonadati</taxon>
        <taxon>Thermodesulfobacteriota</taxon>
        <taxon>Desulfuromonadia</taxon>
        <taxon>Desulfuromonadales</taxon>
        <taxon>Geoalkalibacteraceae</taxon>
        <taxon>Geoalkalibacter</taxon>
    </lineage>
</organism>
<keyword evidence="4" id="KW-0472">Membrane</keyword>
<dbReference type="PRINTS" id="PR00368">
    <property type="entry name" value="FADPNR"/>
</dbReference>
<dbReference type="InterPro" id="IPR057661">
    <property type="entry name" value="RsdA/BaiN/AoA(So)_Rossmann"/>
</dbReference>
<dbReference type="OrthoDB" id="9773233at2"/>
<keyword evidence="4" id="KW-1133">Transmembrane helix</keyword>